<evidence type="ECO:0000256" key="1">
    <source>
        <dbReference type="SAM" id="MobiDB-lite"/>
    </source>
</evidence>
<accession>A0A7J0BG28</accession>
<keyword evidence="3" id="KW-1185">Reference proteome</keyword>
<dbReference type="AlphaFoldDB" id="A0A7J0BG28"/>
<evidence type="ECO:0000313" key="3">
    <source>
        <dbReference type="Proteomes" id="UP000503840"/>
    </source>
</evidence>
<comment type="caution">
    <text evidence="2">The sequence shown here is derived from an EMBL/GenBank/DDBJ whole genome shotgun (WGS) entry which is preliminary data.</text>
</comment>
<feature type="region of interest" description="Disordered" evidence="1">
    <location>
        <begin position="1"/>
        <end position="31"/>
    </location>
</feature>
<gene>
    <name evidence="2" type="ORF">DSM101010T_10520</name>
</gene>
<reference evidence="2 3" key="1">
    <citation type="submission" date="2020-05" db="EMBL/GenBank/DDBJ databases">
        <title>Draft genome sequence of Desulfovibrio sp. strain HN2T.</title>
        <authorList>
            <person name="Ueno A."/>
            <person name="Tamazawa S."/>
            <person name="Tamamura S."/>
            <person name="Murakami T."/>
            <person name="Kiyama T."/>
            <person name="Inomata H."/>
            <person name="Amano Y."/>
            <person name="Miyakawa K."/>
            <person name="Tamaki H."/>
            <person name="Naganuma T."/>
            <person name="Kaneko K."/>
        </authorList>
    </citation>
    <scope>NUCLEOTIDE SEQUENCE [LARGE SCALE GENOMIC DNA]</scope>
    <source>
        <strain evidence="2 3">HN2</strain>
    </source>
</reference>
<protein>
    <submittedName>
        <fullName evidence="2">Uncharacterized protein</fullName>
    </submittedName>
</protein>
<dbReference type="EMBL" id="BLVO01000012">
    <property type="protein sequence ID" value="GFM32687.1"/>
    <property type="molecule type" value="Genomic_DNA"/>
</dbReference>
<evidence type="ECO:0000313" key="2">
    <source>
        <dbReference type="EMBL" id="GFM32687.1"/>
    </source>
</evidence>
<name>A0A7J0BG28_9BACT</name>
<sequence>MQIRSGSASVIPLSFADPCPDMTHGEGESDIRPEAIPVLIAPEYIPNHHADGMRKVPPPHASRSAKGNTKFAALAVFALPLCQCTGDSYVLPRRQNAQADPQT</sequence>
<organism evidence="2 3">
    <name type="scientific">Desulfovibrio subterraneus</name>
    <dbReference type="NCBI Taxonomy" id="2718620"/>
    <lineage>
        <taxon>Bacteria</taxon>
        <taxon>Pseudomonadati</taxon>
        <taxon>Thermodesulfobacteriota</taxon>
        <taxon>Desulfovibrionia</taxon>
        <taxon>Desulfovibrionales</taxon>
        <taxon>Desulfovibrionaceae</taxon>
        <taxon>Desulfovibrio</taxon>
    </lineage>
</organism>
<proteinExistence type="predicted"/>
<dbReference type="Proteomes" id="UP000503840">
    <property type="component" value="Unassembled WGS sequence"/>
</dbReference>